<dbReference type="SUPFAM" id="SSF158472">
    <property type="entry name" value="HAMP domain-like"/>
    <property type="match status" value="1"/>
</dbReference>
<feature type="transmembrane region" description="Helical" evidence="1">
    <location>
        <begin position="277"/>
        <end position="298"/>
    </location>
</feature>
<name>A0A9N8RSG7_9BURK</name>
<keyword evidence="1" id="KW-1133">Transmembrane helix</keyword>
<keyword evidence="1" id="KW-0472">Membrane</keyword>
<dbReference type="CDD" id="cd06225">
    <property type="entry name" value="HAMP"/>
    <property type="match status" value="1"/>
</dbReference>
<dbReference type="InterPro" id="IPR043128">
    <property type="entry name" value="Rev_trsase/Diguanyl_cyclase"/>
</dbReference>
<dbReference type="SMART" id="SM00052">
    <property type="entry name" value="EAL"/>
    <property type="match status" value="1"/>
</dbReference>
<feature type="domain" description="GGDEF" evidence="4">
    <location>
        <begin position="389"/>
        <end position="521"/>
    </location>
</feature>
<dbReference type="InterPro" id="IPR001633">
    <property type="entry name" value="EAL_dom"/>
</dbReference>
<dbReference type="FunFam" id="3.20.20.450:FF:000001">
    <property type="entry name" value="Cyclic di-GMP phosphodiesterase yahA"/>
    <property type="match status" value="1"/>
</dbReference>
<dbReference type="EMBL" id="CAJQZC010000001">
    <property type="protein sequence ID" value="CAG4887428.1"/>
    <property type="molecule type" value="Genomic_DNA"/>
</dbReference>
<dbReference type="CDD" id="cd01949">
    <property type="entry name" value="GGDEF"/>
    <property type="match status" value="1"/>
</dbReference>
<dbReference type="InterPro" id="IPR029787">
    <property type="entry name" value="Nucleotide_cyclase"/>
</dbReference>
<dbReference type="Gene3D" id="6.10.340.10">
    <property type="match status" value="1"/>
</dbReference>
<dbReference type="SUPFAM" id="SSF55073">
    <property type="entry name" value="Nucleotide cyclase"/>
    <property type="match status" value="1"/>
</dbReference>
<dbReference type="Pfam" id="PF00672">
    <property type="entry name" value="HAMP"/>
    <property type="match status" value="1"/>
</dbReference>
<dbReference type="PROSITE" id="PS50883">
    <property type="entry name" value="EAL"/>
    <property type="match status" value="1"/>
</dbReference>
<feature type="transmembrane region" description="Helical" evidence="1">
    <location>
        <begin position="153"/>
        <end position="175"/>
    </location>
</feature>
<keyword evidence="1" id="KW-0812">Transmembrane</keyword>
<dbReference type="GO" id="GO:0016020">
    <property type="term" value="C:membrane"/>
    <property type="evidence" value="ECO:0007669"/>
    <property type="project" value="InterPro"/>
</dbReference>
<dbReference type="Pfam" id="PF00990">
    <property type="entry name" value="GGDEF"/>
    <property type="match status" value="1"/>
</dbReference>
<evidence type="ECO:0000313" key="6">
    <source>
        <dbReference type="Proteomes" id="UP000789704"/>
    </source>
</evidence>
<dbReference type="Proteomes" id="UP000789704">
    <property type="component" value="Unassembled WGS sequence"/>
</dbReference>
<dbReference type="InterPro" id="IPR029151">
    <property type="entry name" value="Sensor-like_sf"/>
</dbReference>
<dbReference type="InterPro" id="IPR029150">
    <property type="entry name" value="dCache_3"/>
</dbReference>
<dbReference type="PANTHER" id="PTHR44757:SF2">
    <property type="entry name" value="BIOFILM ARCHITECTURE MAINTENANCE PROTEIN MBAA"/>
    <property type="match status" value="1"/>
</dbReference>
<evidence type="ECO:0000259" key="4">
    <source>
        <dbReference type="PROSITE" id="PS50887"/>
    </source>
</evidence>
<evidence type="ECO:0008006" key="7">
    <source>
        <dbReference type="Google" id="ProtNLM"/>
    </source>
</evidence>
<protein>
    <recommendedName>
        <fullName evidence="7">GGDEF domain-containing protein</fullName>
    </recommendedName>
</protein>
<evidence type="ECO:0000259" key="2">
    <source>
        <dbReference type="PROSITE" id="PS50883"/>
    </source>
</evidence>
<dbReference type="Gene3D" id="3.20.20.450">
    <property type="entry name" value="EAL domain"/>
    <property type="match status" value="1"/>
</dbReference>
<dbReference type="PROSITE" id="PS50885">
    <property type="entry name" value="HAMP"/>
    <property type="match status" value="1"/>
</dbReference>
<dbReference type="Pfam" id="PF14827">
    <property type="entry name" value="dCache_3"/>
    <property type="match status" value="1"/>
</dbReference>
<dbReference type="NCBIfam" id="TIGR00254">
    <property type="entry name" value="GGDEF"/>
    <property type="match status" value="1"/>
</dbReference>
<dbReference type="InterPro" id="IPR000160">
    <property type="entry name" value="GGDEF_dom"/>
</dbReference>
<dbReference type="PROSITE" id="PS50887">
    <property type="entry name" value="GGDEF"/>
    <property type="match status" value="1"/>
</dbReference>
<dbReference type="GO" id="GO:0007165">
    <property type="term" value="P:signal transduction"/>
    <property type="evidence" value="ECO:0007669"/>
    <property type="project" value="InterPro"/>
</dbReference>
<gene>
    <name evidence="5" type="ORF">LMG31841_00432</name>
</gene>
<organism evidence="5 6">
    <name type="scientific">Paraburkholderia saeva</name>
    <dbReference type="NCBI Taxonomy" id="2777537"/>
    <lineage>
        <taxon>Bacteria</taxon>
        <taxon>Pseudomonadati</taxon>
        <taxon>Pseudomonadota</taxon>
        <taxon>Betaproteobacteria</taxon>
        <taxon>Burkholderiales</taxon>
        <taxon>Burkholderiaceae</taxon>
        <taxon>Paraburkholderia</taxon>
    </lineage>
</organism>
<reference evidence="5" key="1">
    <citation type="submission" date="2021-04" db="EMBL/GenBank/DDBJ databases">
        <authorList>
            <person name="Vanwijnsberghe S."/>
        </authorList>
    </citation>
    <scope>NUCLEOTIDE SEQUENCE</scope>
    <source>
        <strain evidence="5">LMG 31841</strain>
    </source>
</reference>
<evidence type="ECO:0000256" key="1">
    <source>
        <dbReference type="SAM" id="Phobius"/>
    </source>
</evidence>
<dbReference type="SUPFAM" id="SSF103190">
    <property type="entry name" value="Sensory domain-like"/>
    <property type="match status" value="1"/>
</dbReference>
<dbReference type="SUPFAM" id="SSF141868">
    <property type="entry name" value="EAL domain-like"/>
    <property type="match status" value="1"/>
</dbReference>
<dbReference type="AlphaFoldDB" id="A0A9N8RSG7"/>
<dbReference type="Pfam" id="PF00563">
    <property type="entry name" value="EAL"/>
    <property type="match status" value="1"/>
</dbReference>
<proteinExistence type="predicted"/>
<dbReference type="InterPro" id="IPR003660">
    <property type="entry name" value="HAMP_dom"/>
</dbReference>
<dbReference type="Gene3D" id="3.30.70.270">
    <property type="match status" value="1"/>
</dbReference>
<feature type="domain" description="HAMP" evidence="3">
    <location>
        <begin position="301"/>
        <end position="353"/>
    </location>
</feature>
<evidence type="ECO:0000313" key="5">
    <source>
        <dbReference type="EMBL" id="CAG4887428.1"/>
    </source>
</evidence>
<dbReference type="SMART" id="SM00304">
    <property type="entry name" value="HAMP"/>
    <property type="match status" value="1"/>
</dbReference>
<dbReference type="SMART" id="SM00267">
    <property type="entry name" value="GGDEF"/>
    <property type="match status" value="1"/>
</dbReference>
<sequence length="804" mass="88547">MRIHSLRTRISLVFVLLLLVVQVTAFVAINTVIASNARRNVDDQLAVGERVFQQVLHSNGEKLTQAAGVVAADFGFRAAVATHDQKTVASALQNHGDRVNADVVMLVGLNGKLIADSHHPGRAGETFAFPALIRMAELKGDASIVGIINDRPYLLVAVPVKAPLVVAWVTMGFAIDNALAQEMRNLSGLDVSFLGSANGARWSILATSLPPAVREPLLDTIGSTPAAQLHAAAPRLAKGARDGDYGMRVVKLASDGEPVLVVLQRSLKESMEPFRRLQTTLIVLTLIGVIVSIVGSWFTARSVTRPIRALTDFSRRIGQGDYTQPIEASHDDEVGELATAFNQMREGIAEREGRIMDLAYLDRLTGLPNRALFNDRLQQAISVALRLGHPLSAMMMDLDRFKYVNDTLGHHIGDLLLCEVGKRLRATLQRSSDTVARLGGDEFAILLPTDDVFAAKIVASRLLRALEEPIIVEGQVVDVGASIGIVTCPENGSDMHVLLRRADVAMYAAKRANSGYAVYNERDDQHSAERLSLMSELRQAVERDELTLYYQPKVDLVTHAVKYVEALVRWDHPVRGFIPPDDFIPFAEQTGYIKAVSRWVANKAISQCATWRAMGIDLKVSINVSARDLMHAELPETFDRLLRKYALPANCVWVEITESAIMDDPNHAIETLDALHRLGIRLSIDDFGTGYSSLSYLKRMPVDELKIDKSFVMGMADDRDDETIVRSTIDLGHNMGLKVVAEGVETEAVLDHLKTLRCDLAQGYHVSRPLPPEKLEVWLTQWHEENNVETETTAGLTDLSEEPT</sequence>
<dbReference type="InterPro" id="IPR052155">
    <property type="entry name" value="Biofilm_reg_signaling"/>
</dbReference>
<feature type="domain" description="EAL" evidence="2">
    <location>
        <begin position="530"/>
        <end position="783"/>
    </location>
</feature>
<comment type="caution">
    <text evidence="5">The sequence shown here is derived from an EMBL/GenBank/DDBJ whole genome shotgun (WGS) entry which is preliminary data.</text>
</comment>
<evidence type="ECO:0000259" key="3">
    <source>
        <dbReference type="PROSITE" id="PS50885"/>
    </source>
</evidence>
<dbReference type="PANTHER" id="PTHR44757">
    <property type="entry name" value="DIGUANYLATE CYCLASE DGCP"/>
    <property type="match status" value="1"/>
</dbReference>
<keyword evidence="6" id="KW-1185">Reference proteome</keyword>
<dbReference type="InterPro" id="IPR035919">
    <property type="entry name" value="EAL_sf"/>
</dbReference>
<dbReference type="CDD" id="cd01948">
    <property type="entry name" value="EAL"/>
    <property type="match status" value="1"/>
</dbReference>
<dbReference type="RefSeq" id="WP_228874499.1">
    <property type="nucleotide sequence ID" value="NZ_CAJQYX010000007.1"/>
</dbReference>
<accession>A0A9N8RSG7</accession>